<accession>A0A1Y2H5P1</accession>
<keyword evidence="6 8" id="KW-1133">Transmembrane helix</keyword>
<reference evidence="10 11" key="1">
    <citation type="submission" date="2016-07" db="EMBL/GenBank/DDBJ databases">
        <title>Pervasive Adenine N6-methylation of Active Genes in Fungi.</title>
        <authorList>
            <consortium name="DOE Joint Genome Institute"/>
            <person name="Mondo S.J."/>
            <person name="Dannebaum R.O."/>
            <person name="Kuo R.C."/>
            <person name="Labutti K."/>
            <person name="Haridas S."/>
            <person name="Kuo A."/>
            <person name="Salamov A."/>
            <person name="Ahrendt S.R."/>
            <person name="Lipzen A."/>
            <person name="Sullivan W."/>
            <person name="Andreopoulos W.B."/>
            <person name="Clum A."/>
            <person name="Lindquist E."/>
            <person name="Daum C."/>
            <person name="Ramamoorthy G.K."/>
            <person name="Gryganskyi A."/>
            <person name="Culley D."/>
            <person name="Magnuson J.K."/>
            <person name="James T.Y."/>
            <person name="O'Malley M.A."/>
            <person name="Stajich J.E."/>
            <person name="Spatafora J.W."/>
            <person name="Visel A."/>
            <person name="Grigoriev I.V."/>
        </authorList>
    </citation>
    <scope>NUCLEOTIDE SEQUENCE [LARGE SCALE GENOMIC DNA]</scope>
    <source>
        <strain evidence="10 11">NRRL 3116</strain>
    </source>
</reference>
<keyword evidence="4 8" id="KW-0812">Transmembrane</keyword>
<comment type="similarity">
    <text evidence="2">Belongs to the amino acid/polyamine transporter 2 family.</text>
</comment>
<evidence type="ECO:0000313" key="10">
    <source>
        <dbReference type="EMBL" id="ORZ29013.1"/>
    </source>
</evidence>
<keyword evidence="5" id="KW-0029">Amino-acid transport</keyword>
<evidence type="ECO:0000256" key="1">
    <source>
        <dbReference type="ARBA" id="ARBA00004141"/>
    </source>
</evidence>
<sequence>MPRTANSAESSAPCDEPGAGTSSIFDVSVNILNCTVGSGILALPFALKESGFGLGLTLSVVVSALCWFALYILIISGKRIGVYKYPALCEATMGPFGNYLLNGVMFFQSVGACITYLIVVGDTIPVVLELAGIEATRQWTIFISSLIFILPWLFYRSIGSLTTVSIVSVLTLPPILLIVAVRGFYYAPEHKHSYEFVGDNVFPAIGVMAFAMLSTQTAFLNFTTMAQPTRKAWGQATAIAVFTSWLASFVFAIFGFVAFGVDVQANIFNSFPLTDYYINLGRGLLGFSMYLTFPQAFLPARSSLHSILGHEDNTKSPTIKEHLYTTIALFIPILVIGVFVTNLGLLYQLIGGFCSTFLAYIIPGACYFLVFWRNDFIGSVGGLSSLPSNDDEYGEDRYEDDEDSLDDEQERLIKQKSAVVKTSTSYGATSPSLSTPSSSATVLQTTEISKRRKEDRKTELWLDIGAGVLVVFGVFVMLISTAITLKKMLEVV</sequence>
<evidence type="ECO:0000256" key="2">
    <source>
        <dbReference type="ARBA" id="ARBA00008066"/>
    </source>
</evidence>
<dbReference type="Pfam" id="PF01490">
    <property type="entry name" value="Aa_trans"/>
    <property type="match status" value="1"/>
</dbReference>
<dbReference type="PANTHER" id="PTHR22950:SF458">
    <property type="entry name" value="SODIUM-COUPLED NEUTRAL AMINO ACID TRANSPORTER 11-RELATED"/>
    <property type="match status" value="1"/>
</dbReference>
<evidence type="ECO:0000256" key="4">
    <source>
        <dbReference type="ARBA" id="ARBA00022692"/>
    </source>
</evidence>
<dbReference type="InterPro" id="IPR013057">
    <property type="entry name" value="AA_transpt_TM"/>
</dbReference>
<comment type="caution">
    <text evidence="10">The sequence shown here is derived from an EMBL/GenBank/DDBJ whole genome shotgun (WGS) entry which is preliminary data.</text>
</comment>
<evidence type="ECO:0000313" key="11">
    <source>
        <dbReference type="Proteomes" id="UP000193648"/>
    </source>
</evidence>
<feature type="transmembrane region" description="Helical" evidence="8">
    <location>
        <begin position="460"/>
        <end position="483"/>
    </location>
</feature>
<keyword evidence="11" id="KW-1185">Reference proteome</keyword>
<name>A0A1Y2H5P1_9FUNG</name>
<dbReference type="OrthoDB" id="28208at2759"/>
<dbReference type="GeneID" id="33564353"/>
<dbReference type="PANTHER" id="PTHR22950">
    <property type="entry name" value="AMINO ACID TRANSPORTER"/>
    <property type="match status" value="1"/>
</dbReference>
<feature type="transmembrane region" description="Helical" evidence="8">
    <location>
        <begin position="280"/>
        <end position="300"/>
    </location>
</feature>
<feature type="transmembrane region" description="Helical" evidence="8">
    <location>
        <begin position="321"/>
        <end position="340"/>
    </location>
</feature>
<dbReference type="InParanoid" id="A0A1Y2H5P1"/>
<feature type="domain" description="Amino acid transporter transmembrane" evidence="9">
    <location>
        <begin position="21"/>
        <end position="373"/>
    </location>
</feature>
<dbReference type="Proteomes" id="UP000193648">
    <property type="component" value="Unassembled WGS sequence"/>
</dbReference>
<evidence type="ECO:0000259" key="9">
    <source>
        <dbReference type="Pfam" id="PF01490"/>
    </source>
</evidence>
<evidence type="ECO:0000256" key="7">
    <source>
        <dbReference type="ARBA" id="ARBA00023136"/>
    </source>
</evidence>
<evidence type="ECO:0000256" key="3">
    <source>
        <dbReference type="ARBA" id="ARBA00022448"/>
    </source>
</evidence>
<evidence type="ECO:0000256" key="5">
    <source>
        <dbReference type="ARBA" id="ARBA00022970"/>
    </source>
</evidence>
<comment type="subcellular location">
    <subcellularLocation>
        <location evidence="1">Membrane</location>
        <topology evidence="1">Multi-pass membrane protein</topology>
    </subcellularLocation>
</comment>
<proteinExistence type="inferred from homology"/>
<feature type="transmembrane region" description="Helical" evidence="8">
    <location>
        <begin position="162"/>
        <end position="181"/>
    </location>
</feature>
<dbReference type="RefSeq" id="XP_021886686.1">
    <property type="nucleotide sequence ID" value="XM_022022509.1"/>
</dbReference>
<protein>
    <submittedName>
        <fullName evidence="10">Transmembrane amino acid transporter protein-domain-containing protein</fullName>
    </submittedName>
</protein>
<evidence type="ECO:0000256" key="8">
    <source>
        <dbReference type="SAM" id="Phobius"/>
    </source>
</evidence>
<dbReference type="AlphaFoldDB" id="A0A1Y2H5P1"/>
<evidence type="ECO:0000256" key="6">
    <source>
        <dbReference type="ARBA" id="ARBA00022989"/>
    </source>
</evidence>
<dbReference type="EMBL" id="MCFF01000001">
    <property type="protein sequence ID" value="ORZ29013.1"/>
    <property type="molecule type" value="Genomic_DNA"/>
</dbReference>
<feature type="transmembrane region" description="Helical" evidence="8">
    <location>
        <begin position="346"/>
        <end position="370"/>
    </location>
</feature>
<feature type="transmembrane region" description="Helical" evidence="8">
    <location>
        <begin position="201"/>
        <end position="224"/>
    </location>
</feature>
<dbReference type="GO" id="GO:0015179">
    <property type="term" value="F:L-amino acid transmembrane transporter activity"/>
    <property type="evidence" value="ECO:0007669"/>
    <property type="project" value="TreeGrafter"/>
</dbReference>
<keyword evidence="3" id="KW-0813">Transport</keyword>
<feature type="transmembrane region" description="Helical" evidence="8">
    <location>
        <begin position="139"/>
        <end position="155"/>
    </location>
</feature>
<gene>
    <name evidence="10" type="ORF">BCR41DRAFT_344423</name>
</gene>
<dbReference type="STRING" id="64571.A0A1Y2H5P1"/>
<organism evidence="10 11">
    <name type="scientific">Lobosporangium transversale</name>
    <dbReference type="NCBI Taxonomy" id="64571"/>
    <lineage>
        <taxon>Eukaryota</taxon>
        <taxon>Fungi</taxon>
        <taxon>Fungi incertae sedis</taxon>
        <taxon>Mucoromycota</taxon>
        <taxon>Mortierellomycotina</taxon>
        <taxon>Mortierellomycetes</taxon>
        <taxon>Mortierellales</taxon>
        <taxon>Mortierellaceae</taxon>
        <taxon>Lobosporangium</taxon>
    </lineage>
</organism>
<keyword evidence="7 8" id="KW-0472">Membrane</keyword>
<dbReference type="GO" id="GO:0016020">
    <property type="term" value="C:membrane"/>
    <property type="evidence" value="ECO:0007669"/>
    <property type="project" value="UniProtKB-SubCell"/>
</dbReference>
<feature type="transmembrane region" description="Helical" evidence="8">
    <location>
        <begin position="96"/>
        <end position="119"/>
    </location>
</feature>
<feature type="transmembrane region" description="Helical" evidence="8">
    <location>
        <begin position="52"/>
        <end position="75"/>
    </location>
</feature>
<feature type="transmembrane region" description="Helical" evidence="8">
    <location>
        <begin position="236"/>
        <end position="260"/>
    </location>
</feature>